<reference evidence="2 3" key="1">
    <citation type="submission" date="2017-11" db="EMBL/GenBank/DDBJ databases">
        <title>Complete genome of a free-living desiccation-tolerant cyanobacterium and its photosynthetic adaptation to extreme terrestrial habitat.</title>
        <authorList>
            <person name="Shang J."/>
        </authorList>
    </citation>
    <scope>NUCLEOTIDE SEQUENCE [LARGE SCALE GENOMIC DNA]</scope>
    <source>
        <strain evidence="2 3">CCNUN1</strain>
        <plasmid evidence="3">pnfsy01</plasmid>
    </source>
</reference>
<feature type="domain" description="AAA" evidence="1">
    <location>
        <begin position="7"/>
        <end position="207"/>
    </location>
</feature>
<dbReference type="Gene3D" id="3.40.50.300">
    <property type="entry name" value="P-loop containing nucleotide triphosphate hydrolases"/>
    <property type="match status" value="1"/>
</dbReference>
<dbReference type="OrthoDB" id="477717at2"/>
<evidence type="ECO:0000313" key="3">
    <source>
        <dbReference type="Proteomes" id="UP000232003"/>
    </source>
</evidence>
<dbReference type="AlphaFoldDB" id="A0A2K8T5G8"/>
<evidence type="ECO:0000313" key="2">
    <source>
        <dbReference type="EMBL" id="AUB42968.1"/>
    </source>
</evidence>
<accession>A0A2K8T5G8</accession>
<gene>
    <name evidence="2" type="ORF">COO91_09122</name>
</gene>
<dbReference type="InterPro" id="IPR025669">
    <property type="entry name" value="AAA_dom"/>
</dbReference>
<dbReference type="Pfam" id="PF13614">
    <property type="entry name" value="AAA_31"/>
    <property type="match status" value="1"/>
</dbReference>
<dbReference type="InterPro" id="IPR050678">
    <property type="entry name" value="DNA_Partitioning_ATPase"/>
</dbReference>
<protein>
    <submittedName>
        <fullName evidence="2">Cellulose biosynthesis protein BcsQ</fullName>
    </submittedName>
</protein>
<dbReference type="EMBL" id="CP024786">
    <property type="protein sequence ID" value="AUB42968.1"/>
    <property type="molecule type" value="Genomic_DNA"/>
</dbReference>
<name>A0A2K8T5G8_9NOSO</name>
<sequence length="351" mass="39370">MENKSYVIWNNKGGVGKSTITFHVASAYAAKNPDRDIVVIDMCPQANVSMILLGGGKIGETNLQSLISQSIPKTVVGYITNSILGFDVSNLQNYIIKISDENKYLPENMYLLSGDGNLELIAPLLSERANAIPLSENDKPWEKIHSIIKSLTKKQINSPRPCTFFIDTNPSFSVYTQIAILAGEYLLVPINADDSSIFAITGLFNLIWGTEQKHPVYGKYTFASKANDFSIERPKISLLLGNRFTQKTGTAWAFKAVSNEAIKKMYEQYEKYPNRFIFSDTPINNQTDFESSFSFELRDFNSAGVVAANQGMPLSKMIESTYEVYDEKSIQVSLEQRKLCRDKIDDLVKKL</sequence>
<dbReference type="KEGG" id="nfl:COO91_09122"/>
<dbReference type="RefSeq" id="WP_100903295.1">
    <property type="nucleotide sequence ID" value="NZ_CAWNNC010000002.1"/>
</dbReference>
<dbReference type="Proteomes" id="UP000232003">
    <property type="component" value="Plasmid pNFSY01"/>
</dbReference>
<dbReference type="PANTHER" id="PTHR13696:SF99">
    <property type="entry name" value="COBYRINIC ACID AC-DIAMIDE SYNTHASE"/>
    <property type="match status" value="1"/>
</dbReference>
<dbReference type="PANTHER" id="PTHR13696">
    <property type="entry name" value="P-LOOP CONTAINING NUCLEOSIDE TRIPHOSPHATE HYDROLASE"/>
    <property type="match status" value="1"/>
</dbReference>
<organism evidence="2 3">
    <name type="scientific">Nostoc flagelliforme CCNUN1</name>
    <dbReference type="NCBI Taxonomy" id="2038116"/>
    <lineage>
        <taxon>Bacteria</taxon>
        <taxon>Bacillati</taxon>
        <taxon>Cyanobacteriota</taxon>
        <taxon>Cyanophyceae</taxon>
        <taxon>Nostocales</taxon>
        <taxon>Nostocaceae</taxon>
        <taxon>Nostoc</taxon>
    </lineage>
</organism>
<proteinExistence type="predicted"/>
<keyword evidence="2" id="KW-0614">Plasmid</keyword>
<dbReference type="InterPro" id="IPR027417">
    <property type="entry name" value="P-loop_NTPase"/>
</dbReference>
<evidence type="ECO:0000259" key="1">
    <source>
        <dbReference type="Pfam" id="PF13614"/>
    </source>
</evidence>
<geneLocation type="plasmid" evidence="3">
    <name>pnfsy01</name>
</geneLocation>
<dbReference type="SUPFAM" id="SSF52540">
    <property type="entry name" value="P-loop containing nucleoside triphosphate hydrolases"/>
    <property type="match status" value="1"/>
</dbReference>
<dbReference type="CDD" id="cd02042">
    <property type="entry name" value="ParAB_family"/>
    <property type="match status" value="1"/>
</dbReference>
<keyword evidence="3" id="KW-1185">Reference proteome</keyword>